<dbReference type="Gene3D" id="3.40.50.970">
    <property type="match status" value="2"/>
</dbReference>
<dbReference type="CDD" id="cd00568">
    <property type="entry name" value="TPP_enzymes"/>
    <property type="match status" value="1"/>
</dbReference>
<dbReference type="InterPro" id="IPR000399">
    <property type="entry name" value="TPP-bd_CS"/>
</dbReference>
<dbReference type="PANTHER" id="PTHR18968:SF120">
    <property type="entry name" value="ACETOLACTATE SYNTHASE LARGE SUBUNIT"/>
    <property type="match status" value="1"/>
</dbReference>
<dbReference type="CDD" id="cd07035">
    <property type="entry name" value="TPP_PYR_POX_like"/>
    <property type="match status" value="1"/>
</dbReference>
<dbReference type="PROSITE" id="PS00187">
    <property type="entry name" value="TPP_ENZYMES"/>
    <property type="match status" value="1"/>
</dbReference>
<sequence length="543" mass="58599">MRSGGEILVEALRIHGIDTVFGVPGESALPFFDAVANPDAGVRFIQCRHEASASHMAEADAKLRGAPSALIVSRGPGAMHAAIGLHTARQDSTPMLMIVGQVPTTERGREGFQEVDYSRMFADMTKFVAEVHSPEQIPEYVHRALHFATHGRPGPVVLVVPEDVLETMSDVADFPAFKPALSSPSRSDIAEVAELLRKAERPLVIVGGSGWTQEASAQVTRFCVANNLPVVAGFRSQDIVDNRLDQYIGDTSLGGSMALAERIKRADVLLVIGDRLSEITTKAYTALNVPVPNQTLIHVFPGPEDIGSVYNPHLPIVSNPTRFVEALAEVGRLDSSAWDAWTRDGRHAYEAFQATPNKAVGINNANIIKHLSQTLPEDAIVTNGAGNYAIWLHRFFRYKKFGTQLAPKSGAMGYGLPAGIAAKLRNPDRTVVTLAGDGCFMMASPDFATAVQHNLGLVVVVFNNNIYGSIRMHQERQFPGRPSGTSLTNPDFAQLAKSYGVFGTVVESEDEFPAALEQALASGGPAIIEVRTSERQLTPDFSI</sequence>
<protein>
    <submittedName>
        <fullName evidence="7">Thiamine pyrophosphate protein</fullName>
    </submittedName>
</protein>
<dbReference type="AlphaFoldDB" id="A0A916W1A8"/>
<dbReference type="Pfam" id="PF02776">
    <property type="entry name" value="TPP_enzyme_N"/>
    <property type="match status" value="1"/>
</dbReference>
<evidence type="ECO:0000259" key="6">
    <source>
        <dbReference type="Pfam" id="PF02776"/>
    </source>
</evidence>
<dbReference type="GO" id="GO:0009097">
    <property type="term" value="P:isoleucine biosynthetic process"/>
    <property type="evidence" value="ECO:0007669"/>
    <property type="project" value="TreeGrafter"/>
</dbReference>
<dbReference type="NCBIfam" id="NF006052">
    <property type="entry name" value="PRK08199.1"/>
    <property type="match status" value="1"/>
</dbReference>
<accession>A0A916W1A8</accession>
<comment type="caution">
    <text evidence="7">The sequence shown here is derived from an EMBL/GenBank/DDBJ whole genome shotgun (WGS) entry which is preliminary data.</text>
</comment>
<organism evidence="7 8">
    <name type="scientific">Nitratireductor aestuarii</name>
    <dbReference type="NCBI Taxonomy" id="1735103"/>
    <lineage>
        <taxon>Bacteria</taxon>
        <taxon>Pseudomonadati</taxon>
        <taxon>Pseudomonadota</taxon>
        <taxon>Alphaproteobacteria</taxon>
        <taxon>Hyphomicrobiales</taxon>
        <taxon>Phyllobacteriaceae</taxon>
        <taxon>Nitratireductor</taxon>
    </lineage>
</organism>
<dbReference type="InterPro" id="IPR045229">
    <property type="entry name" value="TPP_enz"/>
</dbReference>
<dbReference type="Pfam" id="PF00205">
    <property type="entry name" value="TPP_enzyme_M"/>
    <property type="match status" value="1"/>
</dbReference>
<evidence type="ECO:0000256" key="1">
    <source>
        <dbReference type="ARBA" id="ARBA00007812"/>
    </source>
</evidence>
<evidence type="ECO:0000313" key="8">
    <source>
        <dbReference type="Proteomes" id="UP000636264"/>
    </source>
</evidence>
<dbReference type="EMBL" id="BMIF01000002">
    <property type="protein sequence ID" value="GGA59196.1"/>
    <property type="molecule type" value="Genomic_DNA"/>
</dbReference>
<dbReference type="SUPFAM" id="SSF52467">
    <property type="entry name" value="DHS-like NAD/FAD-binding domain"/>
    <property type="match status" value="1"/>
</dbReference>
<dbReference type="InterPro" id="IPR029035">
    <property type="entry name" value="DHS-like_NAD/FAD-binding_dom"/>
</dbReference>
<dbReference type="GO" id="GO:0000287">
    <property type="term" value="F:magnesium ion binding"/>
    <property type="evidence" value="ECO:0007669"/>
    <property type="project" value="InterPro"/>
</dbReference>
<dbReference type="InterPro" id="IPR029061">
    <property type="entry name" value="THDP-binding"/>
</dbReference>
<dbReference type="FunFam" id="3.40.50.970:FF:000007">
    <property type="entry name" value="Acetolactate synthase"/>
    <property type="match status" value="1"/>
</dbReference>
<feature type="domain" description="Thiamine pyrophosphate enzyme TPP-binding" evidence="5">
    <location>
        <begin position="384"/>
        <end position="530"/>
    </location>
</feature>
<name>A0A916W1A8_9HYPH</name>
<dbReference type="InterPro" id="IPR012001">
    <property type="entry name" value="Thiamin_PyroP_enz_TPP-bd_dom"/>
</dbReference>
<evidence type="ECO:0000259" key="4">
    <source>
        <dbReference type="Pfam" id="PF00205"/>
    </source>
</evidence>
<dbReference type="GO" id="GO:0005948">
    <property type="term" value="C:acetolactate synthase complex"/>
    <property type="evidence" value="ECO:0007669"/>
    <property type="project" value="TreeGrafter"/>
</dbReference>
<keyword evidence="8" id="KW-1185">Reference proteome</keyword>
<dbReference type="GO" id="GO:0003984">
    <property type="term" value="F:acetolactate synthase activity"/>
    <property type="evidence" value="ECO:0007669"/>
    <property type="project" value="TreeGrafter"/>
</dbReference>
<feature type="domain" description="Thiamine pyrophosphate enzyme N-terminal TPP-binding" evidence="6">
    <location>
        <begin position="3"/>
        <end position="119"/>
    </location>
</feature>
<evidence type="ECO:0000259" key="5">
    <source>
        <dbReference type="Pfam" id="PF02775"/>
    </source>
</evidence>
<dbReference type="Gene3D" id="3.40.50.1220">
    <property type="entry name" value="TPP-binding domain"/>
    <property type="match status" value="1"/>
</dbReference>
<evidence type="ECO:0000256" key="3">
    <source>
        <dbReference type="RuleBase" id="RU362132"/>
    </source>
</evidence>
<evidence type="ECO:0000256" key="2">
    <source>
        <dbReference type="ARBA" id="ARBA00023052"/>
    </source>
</evidence>
<dbReference type="GO" id="GO:0050660">
    <property type="term" value="F:flavin adenine dinucleotide binding"/>
    <property type="evidence" value="ECO:0007669"/>
    <property type="project" value="TreeGrafter"/>
</dbReference>
<dbReference type="Pfam" id="PF02775">
    <property type="entry name" value="TPP_enzyme_C"/>
    <property type="match status" value="1"/>
</dbReference>
<dbReference type="GO" id="GO:0030976">
    <property type="term" value="F:thiamine pyrophosphate binding"/>
    <property type="evidence" value="ECO:0007669"/>
    <property type="project" value="InterPro"/>
</dbReference>
<proteinExistence type="inferred from homology"/>
<dbReference type="SUPFAM" id="SSF52518">
    <property type="entry name" value="Thiamin diphosphate-binding fold (THDP-binding)"/>
    <property type="match status" value="2"/>
</dbReference>
<feature type="domain" description="Thiamine pyrophosphate enzyme central" evidence="4">
    <location>
        <begin position="189"/>
        <end position="327"/>
    </location>
</feature>
<dbReference type="InterPro" id="IPR012000">
    <property type="entry name" value="Thiamin_PyroP_enz_cen_dom"/>
</dbReference>
<reference evidence="7" key="2">
    <citation type="submission" date="2020-09" db="EMBL/GenBank/DDBJ databases">
        <authorList>
            <person name="Sun Q."/>
            <person name="Zhou Y."/>
        </authorList>
    </citation>
    <scope>NUCLEOTIDE SEQUENCE</scope>
    <source>
        <strain evidence="7">CGMCC 1.15320</strain>
    </source>
</reference>
<comment type="similarity">
    <text evidence="1 3">Belongs to the TPP enzyme family.</text>
</comment>
<dbReference type="PANTHER" id="PTHR18968">
    <property type="entry name" value="THIAMINE PYROPHOSPHATE ENZYMES"/>
    <property type="match status" value="1"/>
</dbReference>
<reference evidence="7" key="1">
    <citation type="journal article" date="2014" name="Int. J. Syst. Evol. Microbiol.">
        <title>Complete genome sequence of Corynebacterium casei LMG S-19264T (=DSM 44701T), isolated from a smear-ripened cheese.</title>
        <authorList>
            <consortium name="US DOE Joint Genome Institute (JGI-PGF)"/>
            <person name="Walter F."/>
            <person name="Albersmeier A."/>
            <person name="Kalinowski J."/>
            <person name="Ruckert C."/>
        </authorList>
    </citation>
    <scope>NUCLEOTIDE SEQUENCE</scope>
    <source>
        <strain evidence="7">CGMCC 1.15320</strain>
    </source>
</reference>
<dbReference type="InterPro" id="IPR011766">
    <property type="entry name" value="TPP_enzyme_TPP-bd"/>
</dbReference>
<evidence type="ECO:0000313" key="7">
    <source>
        <dbReference type="EMBL" id="GGA59196.1"/>
    </source>
</evidence>
<gene>
    <name evidence="7" type="ORF">GCM10011385_11130</name>
</gene>
<dbReference type="Proteomes" id="UP000636264">
    <property type="component" value="Unassembled WGS sequence"/>
</dbReference>
<keyword evidence="2 3" id="KW-0786">Thiamine pyrophosphate</keyword>
<dbReference type="GO" id="GO:0009099">
    <property type="term" value="P:L-valine biosynthetic process"/>
    <property type="evidence" value="ECO:0007669"/>
    <property type="project" value="TreeGrafter"/>
</dbReference>